<dbReference type="Proteomes" id="UP000019335">
    <property type="component" value="Unassembled WGS sequence"/>
</dbReference>
<evidence type="ECO:0008006" key="3">
    <source>
        <dbReference type="Google" id="ProtNLM"/>
    </source>
</evidence>
<accession>W7T2Y6</accession>
<evidence type="ECO:0000313" key="1">
    <source>
        <dbReference type="EMBL" id="EWM21117.1"/>
    </source>
</evidence>
<organism evidence="1 2">
    <name type="scientific">Nannochloropsis gaditana</name>
    <dbReference type="NCBI Taxonomy" id="72520"/>
    <lineage>
        <taxon>Eukaryota</taxon>
        <taxon>Sar</taxon>
        <taxon>Stramenopiles</taxon>
        <taxon>Ochrophyta</taxon>
        <taxon>Eustigmatophyceae</taxon>
        <taxon>Eustigmatales</taxon>
        <taxon>Monodopsidaceae</taxon>
        <taxon>Nannochloropsis</taxon>
    </lineage>
</organism>
<evidence type="ECO:0000313" key="2">
    <source>
        <dbReference type="Proteomes" id="UP000019335"/>
    </source>
</evidence>
<reference evidence="1 2" key="1">
    <citation type="journal article" date="2014" name="Mol. Plant">
        <title>Chromosome Scale Genome Assembly and Transcriptome Profiling of Nannochloropsis gaditana in Nitrogen Depletion.</title>
        <authorList>
            <person name="Corteggiani Carpinelli E."/>
            <person name="Telatin A."/>
            <person name="Vitulo N."/>
            <person name="Forcato C."/>
            <person name="D'Angelo M."/>
            <person name="Schiavon R."/>
            <person name="Vezzi A."/>
            <person name="Giacometti G.M."/>
            <person name="Morosinotto T."/>
            <person name="Valle G."/>
        </authorList>
    </citation>
    <scope>NUCLEOTIDE SEQUENCE [LARGE SCALE GENOMIC DNA]</scope>
    <source>
        <strain evidence="1 2">B-31</strain>
    </source>
</reference>
<gene>
    <name evidence="1" type="ORF">Naga_100041g10</name>
</gene>
<dbReference type="AlphaFoldDB" id="W7T2Y6"/>
<proteinExistence type="predicted"/>
<comment type="caution">
    <text evidence="1">The sequence shown here is derived from an EMBL/GenBank/DDBJ whole genome shotgun (WGS) entry which is preliminary data.</text>
</comment>
<keyword evidence="2" id="KW-1185">Reference proteome</keyword>
<dbReference type="EMBL" id="AZIL01002630">
    <property type="protein sequence ID" value="EWM21117.1"/>
    <property type="molecule type" value="Genomic_DNA"/>
</dbReference>
<name>W7T2Y6_9STRA</name>
<sequence>MSGAAQLQYVVGGHDADGKRDGMLRAKNTPQGVATCIASINLATTELLNVQGKVHAMQGLRACIRDEEGVSGGTAGLLGGPLDNGPLASMATTVVSCTLHGADGNGRPSNRIRVFFYDKWAEEIGDCLENNCLLSLTGPGEMVRAVPTGDHGCALVVAPPVLLGASHTNTPRIKLVLTHEKGPELTLDLELDQNTLDARAEAYKLACGGRRGSAGVQGHVQNVGVGAWLRVRGLTIGPAGRGEGGDGEEKLWAGMNASLISMPAKSFEVHRVAVRFLQRLRMHQRRLAAQALLNQTAKCMRLFESPPPRTRKHGSQHPLAYVVEALGSSTPTIFALRVKIVGWWPQDLQRFCVEDDGKWRFLFTLRLEDVTGALDAVVFGDVAEWFFVDRGLRPTDLAGEGAETRASLQAIGEAMEEFKRQGYFDFVVKSYLTRGDRGREGKMRGRMVKRFRLLKPAG</sequence>
<dbReference type="OrthoDB" id="2186770at2759"/>
<protein>
    <recommendedName>
        <fullName evidence="3">Telomeric single stranded DNA binding POT1/Cdc13 domain-containing protein</fullName>
    </recommendedName>
</protein>